<comment type="caution">
    <text evidence="2">The sequence shown here is derived from an EMBL/GenBank/DDBJ whole genome shotgun (WGS) entry which is preliminary data.</text>
</comment>
<reference evidence="2" key="1">
    <citation type="submission" date="2021-05" db="EMBL/GenBank/DDBJ databases">
        <title>Molecular characterization for Shewanella algae harboring chromosomal blaOXA-55-like strains isolated from clinical and environment sample.</title>
        <authorList>
            <person name="Ohama Y."/>
            <person name="Aoki K."/>
            <person name="Harada S."/>
            <person name="Moriya K."/>
            <person name="Ishii Y."/>
            <person name="Tateda K."/>
        </authorList>
    </citation>
    <scope>NUCLEOTIDE SEQUENCE</scope>
    <source>
        <strain evidence="2">JCM 11563</strain>
    </source>
</reference>
<keyword evidence="1" id="KW-0472">Membrane</keyword>
<sequence>MKKINYTGLFGALIGFIGLTVFLANGSISTKPLNAINGLAFSFSRGAGLPEVIPYALSCIVFLVVMALGYYLFTILSMKLLK</sequence>
<name>A0ABQ4PS13_9GAMM</name>
<proteinExistence type="predicted"/>
<dbReference type="RefSeq" id="WP_220783526.1">
    <property type="nucleotide sequence ID" value="NZ_BPEY01000197.1"/>
</dbReference>
<keyword evidence="1" id="KW-0812">Transmembrane</keyword>
<feature type="transmembrane region" description="Helical" evidence="1">
    <location>
        <begin position="7"/>
        <end position="28"/>
    </location>
</feature>
<feature type="transmembrane region" description="Helical" evidence="1">
    <location>
        <begin position="52"/>
        <end position="73"/>
    </location>
</feature>
<dbReference type="Proteomes" id="UP000887104">
    <property type="component" value="Unassembled WGS sequence"/>
</dbReference>
<accession>A0ABQ4PS13</accession>
<keyword evidence="1" id="KW-1133">Transmembrane helix</keyword>
<protein>
    <submittedName>
        <fullName evidence="2">Uncharacterized protein</fullName>
    </submittedName>
</protein>
<evidence type="ECO:0000256" key="1">
    <source>
        <dbReference type="SAM" id="Phobius"/>
    </source>
</evidence>
<keyword evidence="3" id="KW-1185">Reference proteome</keyword>
<dbReference type="EMBL" id="BPEY01000197">
    <property type="protein sequence ID" value="GIU52540.1"/>
    <property type="molecule type" value="Genomic_DNA"/>
</dbReference>
<organism evidence="2 3">
    <name type="scientific">Shewanella sairae</name>
    <dbReference type="NCBI Taxonomy" id="190310"/>
    <lineage>
        <taxon>Bacteria</taxon>
        <taxon>Pseudomonadati</taxon>
        <taxon>Pseudomonadota</taxon>
        <taxon>Gammaproteobacteria</taxon>
        <taxon>Alteromonadales</taxon>
        <taxon>Shewanellaceae</taxon>
        <taxon>Shewanella</taxon>
    </lineage>
</organism>
<evidence type="ECO:0000313" key="3">
    <source>
        <dbReference type="Proteomes" id="UP000887104"/>
    </source>
</evidence>
<gene>
    <name evidence="2" type="ORF">TUM4438_45520</name>
</gene>
<evidence type="ECO:0000313" key="2">
    <source>
        <dbReference type="EMBL" id="GIU52540.1"/>
    </source>
</evidence>